<evidence type="ECO:0000313" key="3">
    <source>
        <dbReference type="EMBL" id="VWD62375.1"/>
    </source>
</evidence>
<organism evidence="3 4">
    <name type="scientific">Burkholderia contaminans</name>
    <dbReference type="NCBI Taxonomy" id="488447"/>
    <lineage>
        <taxon>Bacteria</taxon>
        <taxon>Pseudomonadati</taxon>
        <taxon>Pseudomonadota</taxon>
        <taxon>Betaproteobacteria</taxon>
        <taxon>Burkholderiales</taxon>
        <taxon>Burkholderiaceae</taxon>
        <taxon>Burkholderia</taxon>
        <taxon>Burkholderia cepacia complex</taxon>
    </lineage>
</organism>
<proteinExistence type="inferred from homology"/>
<dbReference type="EMBL" id="CABVQS010000042">
    <property type="protein sequence ID" value="VWD62375.1"/>
    <property type="molecule type" value="Genomic_DNA"/>
</dbReference>
<dbReference type="Proteomes" id="UP000494109">
    <property type="component" value="Unassembled WGS sequence"/>
</dbReference>
<gene>
    <name evidence="3" type="ORF">BCO71033_06750</name>
</gene>
<evidence type="ECO:0000313" key="4">
    <source>
        <dbReference type="Proteomes" id="UP000494109"/>
    </source>
</evidence>
<reference evidence="3 4" key="1">
    <citation type="submission" date="2019-09" db="EMBL/GenBank/DDBJ databases">
        <authorList>
            <person name="Depoorter E."/>
        </authorList>
    </citation>
    <scope>NUCLEOTIDE SEQUENCE [LARGE SCALE GENOMIC DNA]</scope>
    <source>
        <strain evidence="3">R-71033</strain>
    </source>
</reference>
<comment type="similarity">
    <text evidence="1">Belongs to the initiator RepB protein family.</text>
</comment>
<protein>
    <recommendedName>
        <fullName evidence="2">Initiator Rep protein WH1 domain-containing protein</fullName>
    </recommendedName>
</protein>
<name>A0A6P3C2A1_9BURK</name>
<dbReference type="Gene3D" id="1.10.10.10">
    <property type="entry name" value="Winged helix-like DNA-binding domain superfamily/Winged helix DNA-binding domain"/>
    <property type="match status" value="1"/>
</dbReference>
<dbReference type="RefSeq" id="WP_174948166.1">
    <property type="nucleotide sequence ID" value="NZ_CABVQS010000042.1"/>
</dbReference>
<dbReference type="Pfam" id="PF01051">
    <property type="entry name" value="Rep3_N"/>
    <property type="match status" value="1"/>
</dbReference>
<dbReference type="InterPro" id="IPR036388">
    <property type="entry name" value="WH-like_DNA-bd_sf"/>
</dbReference>
<dbReference type="GO" id="GO:0006270">
    <property type="term" value="P:DNA replication initiation"/>
    <property type="evidence" value="ECO:0007669"/>
    <property type="project" value="InterPro"/>
</dbReference>
<evidence type="ECO:0000259" key="2">
    <source>
        <dbReference type="Pfam" id="PF01051"/>
    </source>
</evidence>
<dbReference type="InterPro" id="IPR036390">
    <property type="entry name" value="WH_DNA-bd_sf"/>
</dbReference>
<feature type="domain" description="Initiator Rep protein WH1" evidence="2">
    <location>
        <begin position="17"/>
        <end position="124"/>
    </location>
</feature>
<dbReference type="SUPFAM" id="SSF46785">
    <property type="entry name" value="Winged helix' DNA-binding domain"/>
    <property type="match status" value="1"/>
</dbReference>
<accession>A0A6P3C2A1</accession>
<dbReference type="GO" id="GO:0003887">
    <property type="term" value="F:DNA-directed DNA polymerase activity"/>
    <property type="evidence" value="ECO:0007669"/>
    <property type="project" value="InterPro"/>
</dbReference>
<sequence>MKSINADLGDFPVPMTRQLAMARQDLNLVELRVTRACIAKYDAGVVADGTHEVWLSAIEYAKTYGVNVNDAYAQLKSAAETLPSKRVAFPDGTSARWVEVAEYPDGVGAIRLQFATELLPYITQ</sequence>
<evidence type="ECO:0000256" key="1">
    <source>
        <dbReference type="ARBA" id="ARBA00038283"/>
    </source>
</evidence>
<dbReference type="AlphaFoldDB" id="A0A6P3C2A1"/>
<dbReference type="InterPro" id="IPR000525">
    <property type="entry name" value="Initiator_Rep_WH1"/>
</dbReference>